<name>A0A0R2JEV3_9LACO</name>
<dbReference type="SUPFAM" id="SSF51064">
    <property type="entry name" value="Head domain of nucleotide exchange factor GrpE"/>
    <property type="match status" value="1"/>
</dbReference>
<evidence type="ECO:0000256" key="1">
    <source>
        <dbReference type="ARBA" id="ARBA00004496"/>
    </source>
</evidence>
<evidence type="ECO:0000256" key="2">
    <source>
        <dbReference type="ARBA" id="ARBA00009054"/>
    </source>
</evidence>
<dbReference type="OrthoDB" id="9812586at2"/>
<comment type="subcellular location">
    <subcellularLocation>
        <location evidence="1 10">Cytoplasm</location>
    </subcellularLocation>
</comment>
<evidence type="ECO:0000256" key="10">
    <source>
        <dbReference type="HAMAP-Rule" id="MF_01151"/>
    </source>
</evidence>
<evidence type="ECO:0000256" key="8">
    <source>
        <dbReference type="ARBA" id="ARBA00072274"/>
    </source>
</evidence>
<keyword evidence="6 10" id="KW-0143">Chaperone</keyword>
<comment type="similarity">
    <text evidence="2 10 11">Belongs to the GrpE family.</text>
</comment>
<dbReference type="RefSeq" id="WP_057753848.1">
    <property type="nucleotide sequence ID" value="NZ_JQBP01000001.1"/>
</dbReference>
<dbReference type="GO" id="GO:0051082">
    <property type="term" value="F:unfolded protein binding"/>
    <property type="evidence" value="ECO:0007669"/>
    <property type="project" value="TreeGrafter"/>
</dbReference>
<dbReference type="PANTHER" id="PTHR21237">
    <property type="entry name" value="GRPE PROTEIN"/>
    <property type="match status" value="1"/>
</dbReference>
<keyword evidence="14" id="KW-1185">Reference proteome</keyword>
<dbReference type="GO" id="GO:0042803">
    <property type="term" value="F:protein homodimerization activity"/>
    <property type="evidence" value="ECO:0007669"/>
    <property type="project" value="InterPro"/>
</dbReference>
<dbReference type="InterPro" id="IPR013805">
    <property type="entry name" value="GrpE_CC"/>
</dbReference>
<dbReference type="InterPro" id="IPR000740">
    <property type="entry name" value="GrpE"/>
</dbReference>
<dbReference type="HAMAP" id="MF_01151">
    <property type="entry name" value="GrpE"/>
    <property type="match status" value="1"/>
</dbReference>
<gene>
    <name evidence="10" type="primary">grpE</name>
    <name evidence="13" type="ORF">IV73_GL000324</name>
</gene>
<dbReference type="NCBIfam" id="NF010759">
    <property type="entry name" value="PRK14162.1"/>
    <property type="match status" value="1"/>
</dbReference>
<evidence type="ECO:0000256" key="4">
    <source>
        <dbReference type="ARBA" id="ARBA00022490"/>
    </source>
</evidence>
<dbReference type="Pfam" id="PF01025">
    <property type="entry name" value="GrpE"/>
    <property type="match status" value="1"/>
</dbReference>
<dbReference type="FunFam" id="2.30.22.10:FF:000001">
    <property type="entry name" value="Protein GrpE"/>
    <property type="match status" value="1"/>
</dbReference>
<sequence>MAENQEERDEVVEEVEVEELEPTANEAEAQNSESADDEEVLQARYDELEDKYLRVNAEMQNMQSRFAKEQATALKYATQKLAKSILPALDNLERAVQVETDSETSQQLKTGVEMVSKTLIKALEDNDIHAVGAVGEQFDPEIHQSVQTAPADEDHPADTIAQVLQKGYVLADRVVRPAMVVIYN</sequence>
<feature type="compositionally biased region" description="Low complexity" evidence="12">
    <location>
        <begin position="22"/>
        <end position="33"/>
    </location>
</feature>
<dbReference type="GO" id="GO:0005737">
    <property type="term" value="C:cytoplasm"/>
    <property type="evidence" value="ECO:0007669"/>
    <property type="project" value="UniProtKB-SubCell"/>
</dbReference>
<evidence type="ECO:0000256" key="11">
    <source>
        <dbReference type="RuleBase" id="RU004478"/>
    </source>
</evidence>
<comment type="function">
    <text evidence="7 10">Participates actively in the response to hyperosmotic and heat shock by preventing the aggregation of stress-denatured proteins, in association with DnaK and GrpE. It is the nucleotide exchange factor for DnaK and may function as a thermosensor. Unfolded proteins bind initially to DnaJ; upon interaction with the DnaJ-bound protein, DnaK hydrolyzes its bound ATP, resulting in the formation of a stable complex. GrpE releases ADP from DnaK; ATP binding to DnaK triggers the release of the substrate protein, thus completing the reaction cycle. Several rounds of ATP-dependent interactions between DnaJ, DnaK and GrpE are required for fully efficient folding.</text>
</comment>
<evidence type="ECO:0000256" key="9">
    <source>
        <dbReference type="ARBA" id="ARBA00076414"/>
    </source>
</evidence>
<organism evidence="13 14">
    <name type="scientific">Weissella kandleri</name>
    <dbReference type="NCBI Taxonomy" id="1616"/>
    <lineage>
        <taxon>Bacteria</taxon>
        <taxon>Bacillati</taxon>
        <taxon>Bacillota</taxon>
        <taxon>Bacilli</taxon>
        <taxon>Lactobacillales</taxon>
        <taxon>Lactobacillaceae</taxon>
        <taxon>Weissella</taxon>
    </lineage>
</organism>
<proteinExistence type="inferred from homology"/>
<dbReference type="SUPFAM" id="SSF58014">
    <property type="entry name" value="Coiled-coil domain of nucleotide exchange factor GrpE"/>
    <property type="match status" value="1"/>
</dbReference>
<dbReference type="PANTHER" id="PTHR21237:SF23">
    <property type="entry name" value="GRPE PROTEIN HOMOLOG, MITOCHONDRIAL"/>
    <property type="match status" value="1"/>
</dbReference>
<dbReference type="EMBL" id="JQBP01000001">
    <property type="protein sequence ID" value="KRN75825.1"/>
    <property type="molecule type" value="Genomic_DNA"/>
</dbReference>
<feature type="compositionally biased region" description="Acidic residues" evidence="12">
    <location>
        <begin position="1"/>
        <end position="21"/>
    </location>
</feature>
<dbReference type="STRING" id="1616.IV73_GL000324"/>
<evidence type="ECO:0000313" key="13">
    <source>
        <dbReference type="EMBL" id="KRN75825.1"/>
    </source>
</evidence>
<dbReference type="NCBIfam" id="NF010738">
    <property type="entry name" value="PRK14140.1"/>
    <property type="match status" value="1"/>
</dbReference>
<dbReference type="PRINTS" id="PR00773">
    <property type="entry name" value="GRPEPROTEIN"/>
</dbReference>
<dbReference type="Gene3D" id="2.30.22.10">
    <property type="entry name" value="Head domain of nucleotide exchange factor GrpE"/>
    <property type="match status" value="1"/>
</dbReference>
<dbReference type="AlphaFoldDB" id="A0A0R2JEV3"/>
<feature type="region of interest" description="Disordered" evidence="12">
    <location>
        <begin position="1"/>
        <end position="39"/>
    </location>
</feature>
<evidence type="ECO:0000256" key="12">
    <source>
        <dbReference type="SAM" id="MobiDB-lite"/>
    </source>
</evidence>
<protein>
    <recommendedName>
        <fullName evidence="8 10">Protein GrpE</fullName>
    </recommendedName>
    <alternativeName>
        <fullName evidence="9 10">HSP-70 cofactor</fullName>
    </alternativeName>
</protein>
<evidence type="ECO:0000256" key="7">
    <source>
        <dbReference type="ARBA" id="ARBA00053401"/>
    </source>
</evidence>
<comment type="caution">
    <text evidence="13">The sequence shown here is derived from an EMBL/GenBank/DDBJ whole genome shotgun (WGS) entry which is preliminary data.</text>
</comment>
<dbReference type="NCBIfam" id="NF010753">
    <property type="entry name" value="PRK14156.1"/>
    <property type="match status" value="1"/>
</dbReference>
<dbReference type="GO" id="GO:0051087">
    <property type="term" value="F:protein-folding chaperone binding"/>
    <property type="evidence" value="ECO:0007669"/>
    <property type="project" value="InterPro"/>
</dbReference>
<dbReference type="GO" id="GO:0006457">
    <property type="term" value="P:protein folding"/>
    <property type="evidence" value="ECO:0007669"/>
    <property type="project" value="InterPro"/>
</dbReference>
<dbReference type="GO" id="GO:0000774">
    <property type="term" value="F:adenyl-nucleotide exchange factor activity"/>
    <property type="evidence" value="ECO:0007669"/>
    <property type="project" value="InterPro"/>
</dbReference>
<reference evidence="13 14" key="1">
    <citation type="journal article" date="2015" name="Genome Announc.">
        <title>Expanding the biotechnology potential of lactobacilli through comparative genomics of 213 strains and associated genera.</title>
        <authorList>
            <person name="Sun Z."/>
            <person name="Harris H.M."/>
            <person name="McCann A."/>
            <person name="Guo C."/>
            <person name="Argimon S."/>
            <person name="Zhang W."/>
            <person name="Yang X."/>
            <person name="Jeffery I.B."/>
            <person name="Cooney J.C."/>
            <person name="Kagawa T.F."/>
            <person name="Liu W."/>
            <person name="Song Y."/>
            <person name="Salvetti E."/>
            <person name="Wrobel A."/>
            <person name="Rasinkangas P."/>
            <person name="Parkhill J."/>
            <person name="Rea M.C."/>
            <person name="O'Sullivan O."/>
            <person name="Ritari J."/>
            <person name="Douillard F.P."/>
            <person name="Paul Ross R."/>
            <person name="Yang R."/>
            <person name="Briner A.E."/>
            <person name="Felis G.E."/>
            <person name="de Vos W.M."/>
            <person name="Barrangou R."/>
            <person name="Klaenhammer T.R."/>
            <person name="Caufield P.W."/>
            <person name="Cui Y."/>
            <person name="Zhang H."/>
            <person name="O'Toole P.W."/>
        </authorList>
    </citation>
    <scope>NUCLEOTIDE SEQUENCE [LARGE SCALE GENOMIC DNA]</scope>
    <source>
        <strain evidence="13 14">DSM 20593</strain>
    </source>
</reference>
<keyword evidence="5 10" id="KW-0346">Stress response</keyword>
<evidence type="ECO:0000256" key="6">
    <source>
        <dbReference type="ARBA" id="ARBA00023186"/>
    </source>
</evidence>
<dbReference type="Gene3D" id="3.90.20.20">
    <property type="match status" value="1"/>
</dbReference>
<accession>A0A0R2JEV3</accession>
<keyword evidence="4 10" id="KW-0963">Cytoplasm</keyword>
<evidence type="ECO:0000256" key="3">
    <source>
        <dbReference type="ARBA" id="ARBA00011738"/>
    </source>
</evidence>
<comment type="subunit">
    <text evidence="3 10">Homodimer.</text>
</comment>
<dbReference type="Proteomes" id="UP000051655">
    <property type="component" value="Unassembled WGS sequence"/>
</dbReference>
<dbReference type="InterPro" id="IPR009012">
    <property type="entry name" value="GrpE_head"/>
</dbReference>
<evidence type="ECO:0000313" key="14">
    <source>
        <dbReference type="Proteomes" id="UP000051655"/>
    </source>
</evidence>
<evidence type="ECO:0000256" key="5">
    <source>
        <dbReference type="ARBA" id="ARBA00023016"/>
    </source>
</evidence>
<dbReference type="PATRIC" id="fig|1616.3.peg.329"/>
<dbReference type="CDD" id="cd00446">
    <property type="entry name" value="GrpE"/>
    <property type="match status" value="1"/>
</dbReference>